<keyword evidence="4" id="KW-0112">Calmodulin-binding</keyword>
<keyword evidence="1" id="KW-0677">Repeat</keyword>
<keyword evidence="6 9" id="KW-0505">Motor protein</keyword>
<dbReference type="Gene3D" id="1.20.120.720">
    <property type="entry name" value="Myosin VI head, motor domain, U50 subdomain"/>
    <property type="match status" value="1"/>
</dbReference>
<feature type="domain" description="Myosin motor" evidence="12">
    <location>
        <begin position="198"/>
        <end position="869"/>
    </location>
</feature>
<dbReference type="Gene3D" id="1.20.58.530">
    <property type="match status" value="1"/>
</dbReference>
<dbReference type="Proteomes" id="UP000604825">
    <property type="component" value="Unassembled WGS sequence"/>
</dbReference>
<evidence type="ECO:0000256" key="6">
    <source>
        <dbReference type="ARBA" id="ARBA00023175"/>
    </source>
</evidence>
<dbReference type="PROSITE" id="PS51456">
    <property type="entry name" value="MYOSIN_MOTOR"/>
    <property type="match status" value="1"/>
</dbReference>
<dbReference type="GO" id="GO:0005516">
    <property type="term" value="F:calmodulin binding"/>
    <property type="evidence" value="ECO:0007669"/>
    <property type="project" value="UniProtKB-KW"/>
</dbReference>
<dbReference type="PRINTS" id="PR00193">
    <property type="entry name" value="MYOSINHEAVY"/>
</dbReference>
<feature type="compositionally biased region" description="Low complexity" evidence="11">
    <location>
        <begin position="54"/>
        <end position="66"/>
    </location>
</feature>
<comment type="similarity">
    <text evidence="8">Belongs to the TRAFAC class myosin-kinesin ATPase superfamily. Myosin family. Plant myosin class VIII subfamily.</text>
</comment>
<evidence type="ECO:0000256" key="11">
    <source>
        <dbReference type="SAM" id="MobiDB-lite"/>
    </source>
</evidence>
<dbReference type="GO" id="GO:0030048">
    <property type="term" value="P:actin filament-based movement"/>
    <property type="evidence" value="ECO:0007669"/>
    <property type="project" value="UniProtKB-ARBA"/>
</dbReference>
<keyword evidence="7 9" id="KW-0009">Actin-binding</keyword>
<evidence type="ECO:0000256" key="4">
    <source>
        <dbReference type="ARBA" id="ARBA00022860"/>
    </source>
</evidence>
<keyword evidence="15" id="KW-1185">Reference proteome</keyword>
<dbReference type="GO" id="GO:0005737">
    <property type="term" value="C:cytoplasm"/>
    <property type="evidence" value="ECO:0007669"/>
    <property type="project" value="TreeGrafter"/>
</dbReference>
<dbReference type="Pfam" id="PF00063">
    <property type="entry name" value="Myosin_head"/>
    <property type="match status" value="1"/>
</dbReference>
<evidence type="ECO:0000313" key="15">
    <source>
        <dbReference type="Proteomes" id="UP000604825"/>
    </source>
</evidence>
<dbReference type="InterPro" id="IPR057535">
    <property type="entry name" value="MYO1-3_N_SH3"/>
</dbReference>
<dbReference type="GO" id="GO:0005524">
    <property type="term" value="F:ATP binding"/>
    <property type="evidence" value="ECO:0007669"/>
    <property type="project" value="UniProtKB-UniRule"/>
</dbReference>
<evidence type="ECO:0000256" key="5">
    <source>
        <dbReference type="ARBA" id="ARBA00023123"/>
    </source>
</evidence>
<dbReference type="FunFam" id="1.10.10.820:FF:000001">
    <property type="entry name" value="Myosin heavy chain"/>
    <property type="match status" value="1"/>
</dbReference>
<evidence type="ECO:0000256" key="7">
    <source>
        <dbReference type="ARBA" id="ARBA00023203"/>
    </source>
</evidence>
<organism evidence="14 15">
    <name type="scientific">Miscanthus lutarioriparius</name>
    <dbReference type="NCBI Taxonomy" id="422564"/>
    <lineage>
        <taxon>Eukaryota</taxon>
        <taxon>Viridiplantae</taxon>
        <taxon>Streptophyta</taxon>
        <taxon>Embryophyta</taxon>
        <taxon>Tracheophyta</taxon>
        <taxon>Spermatophyta</taxon>
        <taxon>Magnoliopsida</taxon>
        <taxon>Liliopsida</taxon>
        <taxon>Poales</taxon>
        <taxon>Poaceae</taxon>
        <taxon>PACMAD clade</taxon>
        <taxon>Panicoideae</taxon>
        <taxon>Andropogonodae</taxon>
        <taxon>Andropogoneae</taxon>
        <taxon>Saccharinae</taxon>
        <taxon>Miscanthus</taxon>
    </lineage>
</organism>
<evidence type="ECO:0000256" key="10">
    <source>
        <dbReference type="SAM" id="Coils"/>
    </source>
</evidence>
<dbReference type="Gene3D" id="3.40.850.10">
    <property type="entry name" value="Kinesin motor domain"/>
    <property type="match status" value="1"/>
</dbReference>
<dbReference type="Gene3D" id="1.20.5.4820">
    <property type="match status" value="1"/>
</dbReference>
<dbReference type="EMBL" id="CAJGYO010000002">
    <property type="protein sequence ID" value="CAD6212989.1"/>
    <property type="molecule type" value="Genomic_DNA"/>
</dbReference>
<feature type="region of interest" description="Actin-binding" evidence="9">
    <location>
        <begin position="749"/>
        <end position="771"/>
    </location>
</feature>
<feature type="coiled-coil region" evidence="10">
    <location>
        <begin position="914"/>
        <end position="948"/>
    </location>
</feature>
<dbReference type="Gene3D" id="1.10.10.820">
    <property type="match status" value="1"/>
</dbReference>
<dbReference type="OrthoDB" id="6108017at2759"/>
<evidence type="ECO:0000259" key="13">
    <source>
        <dbReference type="PROSITE" id="PS51844"/>
    </source>
</evidence>
<evidence type="ECO:0000256" key="2">
    <source>
        <dbReference type="ARBA" id="ARBA00022741"/>
    </source>
</evidence>
<dbReference type="AlphaFoldDB" id="A0A811MY77"/>
<comment type="caution">
    <text evidence="14">The sequence shown here is derived from an EMBL/GenBank/DDBJ whole genome shotgun (WGS) entry which is preliminary data.</text>
</comment>
<feature type="domain" description="Myosin N-terminal SH3-like" evidence="13">
    <location>
        <begin position="145"/>
        <end position="194"/>
    </location>
</feature>
<gene>
    <name evidence="14" type="ORF">NCGR_LOCUS8704</name>
</gene>
<evidence type="ECO:0000259" key="12">
    <source>
        <dbReference type="PROSITE" id="PS51456"/>
    </source>
</evidence>
<dbReference type="GO" id="GO:0016020">
    <property type="term" value="C:membrane"/>
    <property type="evidence" value="ECO:0007669"/>
    <property type="project" value="TreeGrafter"/>
</dbReference>
<feature type="region of interest" description="Disordered" evidence="11">
    <location>
        <begin position="1"/>
        <end position="139"/>
    </location>
</feature>
<keyword evidence="3 9" id="KW-0067">ATP-binding</keyword>
<dbReference type="InterPro" id="IPR036961">
    <property type="entry name" value="Kinesin_motor_dom_sf"/>
</dbReference>
<dbReference type="InterPro" id="IPR027417">
    <property type="entry name" value="P-loop_NTPase"/>
</dbReference>
<sequence>MASVEVRSVRKSTALRARGGPSKLQPARSMPLDYRYSAGAASPPNGAAGGGPAANGVGRRAAAAAEAETEEKEGEVVRLERDDADSPYSSKAVTAEEEEEVGERGGGNEVDSAAAATPRRLSPRAAASPTEGDARWSDTSSYGAKKKHRVFCQLLNGDWALCTVLTTSGDESVLKVSEGKVLRLKTESLQPANPEILDGVDDLMQLSYLSEPSVLYNLQYRYSQDMIYTKAGPVLVAVNPFKKVALYGSEYIDAYRNKSMDSPHVYAIADAALREMKRDEVNQSIIISGESGAGKTETAKIAMQYLASLGGGSGIEYEIIQTNPILEAFGNAKTLRNDNSSRFGKLIEIHFSTTGRICGAMIQTFLLEKSRVVQCAVGERSYHIFYQLCAGAPVSLREKLNLKKVDEYKYLKQSCCYSIAGVDDAQMFRTVTEAMNIVHISKEDQENVFAMVSAVLWLGDVSFTVIDNENHVEIIVDEASKTVAELLGCSIEDLNLALSKRHMKVNNENIVQKLTLAQATDTRDALAKSAYASLFEWLVEQINKSLSVGKRRTGRSISILDIYGFESFDKNSFEQFCINYANERLQQHFNRHLFKLEQEEYVEDGIDWAKVDFEDNQDCLSLFEKKPLGLLSLLDEESTFPNATDLTFANKLKQHLDSNSCFRGERGKAFIVRHYAGEVAYDTSGFLEKNRDLLHMDSIQLLAKCKTSLPKMFASKMLAQSDNSMSVPYRSSAADSQKLSVAMKFKGQLFQLMQRLESTTPHFIRCIKPNNLQLPAIYEQGLVLQQLKCCGVLEVVRISRSGYPTRMTHQKFACRYGFLLLEDVASQDPLSVSVAILHQFNILPEMYQVGYTKLFFRTGQIGKLEDTRNRTLHGIRGSLVRRCNGNIDLINVLREFESKQEAEGDQILIKASVLAELQRRILKAEATVREKDEENEMLHQRLQQYENRCLSVAKKSLALDETPRMSDSSVDQSWEIARNHVSSGSQLVPRTGAREMNAGLSVIGRLTEEFEQRSQVFADDAKFLVEVKSGQADASLNPDMELRRLKQNFDSWKKDFSGRIRETKVILNKLGNGNESSPNSVKRKWWGRLNTSKFS</sequence>
<dbReference type="InterPro" id="IPR036022">
    <property type="entry name" value="MYSc_Myo8"/>
</dbReference>
<accession>A0A811MY77</accession>
<keyword evidence="5 9" id="KW-0518">Myosin</keyword>
<dbReference type="CDD" id="cd01383">
    <property type="entry name" value="MYSc_Myo8"/>
    <property type="match status" value="1"/>
</dbReference>
<evidence type="ECO:0000256" key="3">
    <source>
        <dbReference type="ARBA" id="ARBA00022840"/>
    </source>
</evidence>
<evidence type="ECO:0000256" key="8">
    <source>
        <dbReference type="ARBA" id="ARBA00060862"/>
    </source>
</evidence>
<proteinExistence type="inferred from homology"/>
<dbReference type="GO" id="GO:0007015">
    <property type="term" value="P:actin filament organization"/>
    <property type="evidence" value="ECO:0007669"/>
    <property type="project" value="TreeGrafter"/>
</dbReference>
<dbReference type="PROSITE" id="PS51844">
    <property type="entry name" value="SH3_LIKE"/>
    <property type="match status" value="1"/>
</dbReference>
<dbReference type="SMART" id="SM00242">
    <property type="entry name" value="MYSc"/>
    <property type="match status" value="1"/>
</dbReference>
<dbReference type="PANTHER" id="PTHR13140">
    <property type="entry name" value="MYOSIN"/>
    <property type="match status" value="1"/>
</dbReference>
<dbReference type="GO" id="GO:0051015">
    <property type="term" value="F:actin filament binding"/>
    <property type="evidence" value="ECO:0007669"/>
    <property type="project" value="TreeGrafter"/>
</dbReference>
<dbReference type="InterPro" id="IPR004009">
    <property type="entry name" value="SH3_Myosin"/>
</dbReference>
<keyword evidence="2 9" id="KW-0547">Nucleotide-binding</keyword>
<reference evidence="14" key="1">
    <citation type="submission" date="2020-10" db="EMBL/GenBank/DDBJ databases">
        <authorList>
            <person name="Han B."/>
            <person name="Lu T."/>
            <person name="Zhao Q."/>
            <person name="Huang X."/>
            <person name="Zhao Y."/>
        </authorList>
    </citation>
    <scope>NUCLEOTIDE SEQUENCE</scope>
</reference>
<evidence type="ECO:0000256" key="9">
    <source>
        <dbReference type="PROSITE-ProRule" id="PRU00782"/>
    </source>
</evidence>
<dbReference type="GO" id="GO:0000146">
    <property type="term" value="F:microfilament motor activity"/>
    <property type="evidence" value="ECO:0007669"/>
    <property type="project" value="TreeGrafter"/>
</dbReference>
<name>A0A811MY77_9POAL</name>
<dbReference type="FunFam" id="1.20.58.530:FF:000013">
    <property type="entry name" value="Unconventional myosin-XIX"/>
    <property type="match status" value="1"/>
</dbReference>
<dbReference type="SUPFAM" id="SSF52540">
    <property type="entry name" value="P-loop containing nucleoside triphosphate hydrolases"/>
    <property type="match status" value="1"/>
</dbReference>
<dbReference type="GO" id="GO:0016459">
    <property type="term" value="C:myosin complex"/>
    <property type="evidence" value="ECO:0007669"/>
    <property type="project" value="UniProtKB-KW"/>
</dbReference>
<evidence type="ECO:0000313" key="14">
    <source>
        <dbReference type="EMBL" id="CAD6212989.1"/>
    </source>
</evidence>
<dbReference type="Pfam" id="PF25369">
    <property type="entry name" value="SH3_VIII-1_N"/>
    <property type="match status" value="1"/>
</dbReference>
<protein>
    <submittedName>
        <fullName evidence="14">Uncharacterized protein</fullName>
    </submittedName>
</protein>
<keyword evidence="10" id="KW-0175">Coiled coil</keyword>
<feature type="binding site" evidence="9">
    <location>
        <begin position="289"/>
        <end position="296"/>
    </location>
    <ligand>
        <name>ATP</name>
        <dbReference type="ChEBI" id="CHEBI:30616"/>
    </ligand>
</feature>
<evidence type="ECO:0000256" key="1">
    <source>
        <dbReference type="ARBA" id="ARBA00022737"/>
    </source>
</evidence>
<dbReference type="PANTHER" id="PTHR13140:SF780">
    <property type="entry name" value="MYOSIN-1"/>
    <property type="match status" value="1"/>
</dbReference>
<dbReference type="InterPro" id="IPR001609">
    <property type="entry name" value="Myosin_head_motor_dom-like"/>
</dbReference>